<reference evidence="2" key="2">
    <citation type="submission" date="2020-12" db="EMBL/GenBank/DDBJ databases">
        <title>New Spironucleus salmonicida genome in near-complete chromosomes.</title>
        <authorList>
            <person name="Xu F."/>
            <person name="Kurt Z."/>
            <person name="Jimenez-Gonzalez A."/>
            <person name="Astvaldsson A."/>
            <person name="Andersson J.O."/>
            <person name="Svard S.G."/>
        </authorList>
    </citation>
    <scope>NUCLEOTIDE SEQUENCE</scope>
    <source>
        <strain evidence="2">ATCC 50377</strain>
    </source>
</reference>
<dbReference type="AlphaFoldDB" id="V6LKU4"/>
<accession>V6LKU4</accession>
<reference evidence="1 2" key="1">
    <citation type="journal article" date="2014" name="PLoS Genet.">
        <title>The Genome of Spironucleus salmonicida Highlights a Fish Pathogen Adapted to Fluctuating Environments.</title>
        <authorList>
            <person name="Xu F."/>
            <person name="Jerlstrom-Hultqvist J."/>
            <person name="Einarsson E."/>
            <person name="Astvaldsson A."/>
            <person name="Svard S.G."/>
            <person name="Andersson J.O."/>
        </authorList>
    </citation>
    <scope>NUCLEOTIDE SEQUENCE</scope>
    <source>
        <strain evidence="2">ATCC 50377</strain>
    </source>
</reference>
<sequence length="247" mass="27529">MTTILVTGDLFIPSRAASLSDTISSKLSKSNVQAAVCTGNFTSQESISILKDISDNLLYCQGPADDFSSLPYDSRAFQGLNITVTNGFSMVPQNDIKQLSYFAKQHRCHVLCTSGQLGVERFGDLVIVKSGSLTGVDQVPGFAVILFKNKSLTVYLYREINDKLEIEEIKIGYIKGIVEIQEEFEEDEDQLEQDQKDSQYAEQTQILQVDSQQISLTPMQQISGINELRQQTEQNIAESSSEEKFDD</sequence>
<dbReference type="InterPro" id="IPR000979">
    <property type="entry name" value="Phosphodiesterase_MJ0936/Vps29"/>
</dbReference>
<dbReference type="VEuPathDB" id="GiardiaDB:SS50377_25440"/>
<name>V6LKU4_9EUKA</name>
<evidence type="ECO:0000313" key="3">
    <source>
        <dbReference type="Proteomes" id="UP000018208"/>
    </source>
</evidence>
<dbReference type="Gene3D" id="3.60.21.10">
    <property type="match status" value="1"/>
</dbReference>
<gene>
    <name evidence="1" type="ORF">SS50377_15007</name>
    <name evidence="2" type="ORF">SS50377_25440</name>
</gene>
<dbReference type="EMBL" id="AUWU02000005">
    <property type="protein sequence ID" value="KAH0573320.1"/>
    <property type="molecule type" value="Genomic_DNA"/>
</dbReference>
<dbReference type="Proteomes" id="UP000018208">
    <property type="component" value="Unassembled WGS sequence"/>
</dbReference>
<dbReference type="EMBL" id="KI546101">
    <property type="protein sequence ID" value="EST44988.1"/>
    <property type="molecule type" value="Genomic_DNA"/>
</dbReference>
<protein>
    <submittedName>
        <fullName evidence="1">Vacuolar protein sorting 29</fullName>
    </submittedName>
</protein>
<dbReference type="SUPFAM" id="SSF56300">
    <property type="entry name" value="Metallo-dependent phosphatases"/>
    <property type="match status" value="1"/>
</dbReference>
<dbReference type="PANTHER" id="PTHR11124">
    <property type="entry name" value="VACUOLAR SORTING PROTEIN VPS29"/>
    <property type="match status" value="1"/>
</dbReference>
<keyword evidence="3" id="KW-1185">Reference proteome</keyword>
<dbReference type="InterPro" id="IPR029052">
    <property type="entry name" value="Metallo-depent_PP-like"/>
</dbReference>
<proteinExistence type="predicted"/>
<organism evidence="1">
    <name type="scientific">Spironucleus salmonicida</name>
    <dbReference type="NCBI Taxonomy" id="348837"/>
    <lineage>
        <taxon>Eukaryota</taxon>
        <taxon>Metamonada</taxon>
        <taxon>Diplomonadida</taxon>
        <taxon>Hexamitidae</taxon>
        <taxon>Hexamitinae</taxon>
        <taxon>Spironucleus</taxon>
    </lineage>
</organism>
<evidence type="ECO:0000313" key="1">
    <source>
        <dbReference type="EMBL" id="EST44988.1"/>
    </source>
</evidence>
<evidence type="ECO:0000313" key="2">
    <source>
        <dbReference type="EMBL" id="KAH0573320.1"/>
    </source>
</evidence>